<dbReference type="InterPro" id="IPR038287">
    <property type="entry name" value="Cse2_sf"/>
</dbReference>
<sequence length="196" mass="22326">MEQSKPTSFSIRHHSVVRNTLLRWWQSMVLSKDELKKTDIYPAPSGVKARLKRCDSVDSVMMTEGFRLLWMALPEAFTGQAKPQDIECWATIAAALVYISAESETSFARAAGKKGDNDKSAVSEMRFAQLQAAKTPDEFLRRLRRILQQVKGKVSPLALAQDIEQWSQEHDSMRLHKADKRIAVQWAMDYYRAAGH</sequence>
<evidence type="ECO:0000313" key="1">
    <source>
        <dbReference type="EMBL" id="SHF52544.1"/>
    </source>
</evidence>
<dbReference type="InterPro" id="IPR013382">
    <property type="entry name" value="CRISPR-assoc_prot_Cse2"/>
</dbReference>
<keyword evidence="2" id="KW-1185">Reference proteome</keyword>
<dbReference type="CDD" id="cd09731">
    <property type="entry name" value="Cse2_I-E"/>
    <property type="match status" value="1"/>
</dbReference>
<gene>
    <name evidence="1" type="ORF">SAMN02745781_02548</name>
</gene>
<dbReference type="RefSeq" id="WP_072959954.1">
    <property type="nucleotide sequence ID" value="NZ_FQUH01000011.1"/>
</dbReference>
<protein>
    <submittedName>
        <fullName evidence="1">CRISPR-associated protein, Cse2 family</fullName>
    </submittedName>
</protein>
<dbReference type="Proteomes" id="UP000184159">
    <property type="component" value="Unassembled WGS sequence"/>
</dbReference>
<evidence type="ECO:0000313" key="2">
    <source>
        <dbReference type="Proteomes" id="UP000184159"/>
    </source>
</evidence>
<organism evidence="1 2">
    <name type="scientific">Vibrio gazogenes DSM 21264 = NBRC 103151</name>
    <dbReference type="NCBI Taxonomy" id="1123492"/>
    <lineage>
        <taxon>Bacteria</taxon>
        <taxon>Pseudomonadati</taxon>
        <taxon>Pseudomonadota</taxon>
        <taxon>Gammaproteobacteria</taxon>
        <taxon>Vibrionales</taxon>
        <taxon>Vibrionaceae</taxon>
        <taxon>Vibrio</taxon>
    </lineage>
</organism>
<dbReference type="EMBL" id="FQUH01000011">
    <property type="protein sequence ID" value="SHF52544.1"/>
    <property type="molecule type" value="Genomic_DNA"/>
</dbReference>
<dbReference type="Gene3D" id="1.10.520.40">
    <property type="entry name" value="CRISPR-associated protein Cse2"/>
    <property type="match status" value="1"/>
</dbReference>
<accession>A0A1M5CCR1</accession>
<dbReference type="AlphaFoldDB" id="A0A1M5CCR1"/>
<reference evidence="2" key="1">
    <citation type="submission" date="2016-11" db="EMBL/GenBank/DDBJ databases">
        <authorList>
            <person name="Varghese N."/>
            <person name="Submissions S."/>
        </authorList>
    </citation>
    <scope>NUCLEOTIDE SEQUENCE [LARGE SCALE GENOMIC DNA]</scope>
    <source>
        <strain evidence="2">DSM 21264</strain>
    </source>
</reference>
<dbReference type="NCBIfam" id="TIGR02548">
    <property type="entry name" value="casB_cse2"/>
    <property type="match status" value="1"/>
</dbReference>
<name>A0A1M5CCR1_VIBGA</name>
<dbReference type="Pfam" id="PF09485">
    <property type="entry name" value="CRISPR_Cse2"/>
    <property type="match status" value="1"/>
</dbReference>
<proteinExistence type="predicted"/>